<accession>A0A0E9WBK7</accession>
<protein>
    <submittedName>
        <fullName evidence="1">Uncharacterized protein</fullName>
    </submittedName>
</protein>
<dbReference type="EMBL" id="GBXM01020871">
    <property type="protein sequence ID" value="JAH87706.1"/>
    <property type="molecule type" value="Transcribed_RNA"/>
</dbReference>
<proteinExistence type="predicted"/>
<sequence>MAGFRSKLFGMWGDNSSLTSATIPMRSTF</sequence>
<reference evidence="1" key="1">
    <citation type="submission" date="2014-11" db="EMBL/GenBank/DDBJ databases">
        <authorList>
            <person name="Amaro Gonzalez C."/>
        </authorList>
    </citation>
    <scope>NUCLEOTIDE SEQUENCE</scope>
</reference>
<organism evidence="1">
    <name type="scientific">Anguilla anguilla</name>
    <name type="common">European freshwater eel</name>
    <name type="synonym">Muraena anguilla</name>
    <dbReference type="NCBI Taxonomy" id="7936"/>
    <lineage>
        <taxon>Eukaryota</taxon>
        <taxon>Metazoa</taxon>
        <taxon>Chordata</taxon>
        <taxon>Craniata</taxon>
        <taxon>Vertebrata</taxon>
        <taxon>Euteleostomi</taxon>
        <taxon>Actinopterygii</taxon>
        <taxon>Neopterygii</taxon>
        <taxon>Teleostei</taxon>
        <taxon>Anguilliformes</taxon>
        <taxon>Anguillidae</taxon>
        <taxon>Anguilla</taxon>
    </lineage>
</organism>
<dbReference type="AlphaFoldDB" id="A0A0E9WBK7"/>
<name>A0A0E9WBK7_ANGAN</name>
<reference evidence="1" key="2">
    <citation type="journal article" date="2015" name="Fish Shellfish Immunol.">
        <title>Early steps in the European eel (Anguilla anguilla)-Vibrio vulnificus interaction in the gills: Role of the RtxA13 toxin.</title>
        <authorList>
            <person name="Callol A."/>
            <person name="Pajuelo D."/>
            <person name="Ebbesson L."/>
            <person name="Teles M."/>
            <person name="MacKenzie S."/>
            <person name="Amaro C."/>
        </authorList>
    </citation>
    <scope>NUCLEOTIDE SEQUENCE</scope>
</reference>
<evidence type="ECO:0000313" key="1">
    <source>
        <dbReference type="EMBL" id="JAH87706.1"/>
    </source>
</evidence>